<dbReference type="PANTHER" id="PTHR12537:SF13">
    <property type="entry name" value="PUMILIO HOMOLOGY DOMAIN FAMILY MEMBER 4"/>
    <property type="match status" value="1"/>
</dbReference>
<proteinExistence type="predicted"/>
<dbReference type="InterPro" id="IPR016024">
    <property type="entry name" value="ARM-type_fold"/>
</dbReference>
<dbReference type="AlphaFoldDB" id="A0A3N4ISW2"/>
<evidence type="ECO:0000313" key="8">
    <source>
        <dbReference type="Proteomes" id="UP000275078"/>
    </source>
</evidence>
<dbReference type="FunFam" id="1.25.10.10:FF:000237">
    <property type="entry name" value="Pumilio homolog 9"/>
    <property type="match status" value="1"/>
</dbReference>
<feature type="compositionally biased region" description="Polar residues" evidence="5">
    <location>
        <begin position="407"/>
        <end position="423"/>
    </location>
</feature>
<protein>
    <submittedName>
        <fullName evidence="7">ARM repeat-containing protein</fullName>
    </submittedName>
</protein>
<organism evidence="7 8">
    <name type="scientific">Ascobolus immersus RN42</name>
    <dbReference type="NCBI Taxonomy" id="1160509"/>
    <lineage>
        <taxon>Eukaryota</taxon>
        <taxon>Fungi</taxon>
        <taxon>Dikarya</taxon>
        <taxon>Ascomycota</taxon>
        <taxon>Pezizomycotina</taxon>
        <taxon>Pezizomycetes</taxon>
        <taxon>Pezizales</taxon>
        <taxon>Ascobolaceae</taxon>
        <taxon>Ascobolus</taxon>
    </lineage>
</organism>
<dbReference type="SMART" id="SM00025">
    <property type="entry name" value="Pumilio"/>
    <property type="match status" value="8"/>
</dbReference>
<feature type="repeat" description="Pumilio" evidence="3">
    <location>
        <begin position="637"/>
        <end position="673"/>
    </location>
</feature>
<dbReference type="InterPro" id="IPR001313">
    <property type="entry name" value="Pumilio_RNA-bd_rpt"/>
</dbReference>
<dbReference type="Proteomes" id="UP000275078">
    <property type="component" value="Unassembled WGS sequence"/>
</dbReference>
<feature type="repeat" description="Pumilio" evidence="3">
    <location>
        <begin position="674"/>
        <end position="709"/>
    </location>
</feature>
<evidence type="ECO:0000256" key="3">
    <source>
        <dbReference type="PROSITE-ProRule" id="PRU00317"/>
    </source>
</evidence>
<dbReference type="GO" id="GO:0003729">
    <property type="term" value="F:mRNA binding"/>
    <property type="evidence" value="ECO:0007669"/>
    <property type="project" value="TreeGrafter"/>
</dbReference>
<feature type="compositionally biased region" description="Basic and acidic residues" evidence="5">
    <location>
        <begin position="430"/>
        <end position="439"/>
    </location>
</feature>
<dbReference type="EMBL" id="ML119657">
    <property type="protein sequence ID" value="RPA84704.1"/>
    <property type="molecule type" value="Genomic_DNA"/>
</dbReference>
<feature type="repeat" description="Pumilio" evidence="3">
    <location>
        <begin position="782"/>
        <end position="817"/>
    </location>
</feature>
<dbReference type="STRING" id="1160509.A0A3N4ISW2"/>
<dbReference type="CDD" id="cd07920">
    <property type="entry name" value="Pumilio"/>
    <property type="match status" value="1"/>
</dbReference>
<keyword evidence="8" id="KW-1185">Reference proteome</keyword>
<keyword evidence="1" id="KW-0677">Repeat</keyword>
<keyword evidence="4" id="KW-0175">Coiled coil</keyword>
<comment type="function">
    <text evidence="2">RNA-binding nucleolar protein required for pre-rRNA processing. Involved in production of 18S rRNA and assembly of small ribosomal subunit.</text>
</comment>
<evidence type="ECO:0000256" key="2">
    <source>
        <dbReference type="ARBA" id="ARBA00024893"/>
    </source>
</evidence>
<gene>
    <name evidence="7" type="ORF">BJ508DRAFT_25827</name>
</gene>
<evidence type="ECO:0000259" key="6">
    <source>
        <dbReference type="PROSITE" id="PS50303"/>
    </source>
</evidence>
<evidence type="ECO:0000256" key="1">
    <source>
        <dbReference type="ARBA" id="ARBA00022737"/>
    </source>
</evidence>
<dbReference type="InterPro" id="IPR033712">
    <property type="entry name" value="Pumilio_RNA-bd"/>
</dbReference>
<dbReference type="SUPFAM" id="SSF48371">
    <property type="entry name" value="ARM repeat"/>
    <property type="match status" value="1"/>
</dbReference>
<feature type="repeat" description="Pumilio" evidence="3">
    <location>
        <begin position="601"/>
        <end position="636"/>
    </location>
</feature>
<dbReference type="GO" id="GO:0005737">
    <property type="term" value="C:cytoplasm"/>
    <property type="evidence" value="ECO:0007669"/>
    <property type="project" value="TreeGrafter"/>
</dbReference>
<dbReference type="PANTHER" id="PTHR12537">
    <property type="entry name" value="RNA BINDING PROTEIN PUMILIO-RELATED"/>
    <property type="match status" value="1"/>
</dbReference>
<feature type="coiled-coil region" evidence="4">
    <location>
        <begin position="88"/>
        <end position="126"/>
    </location>
</feature>
<feature type="repeat" description="Pumilio" evidence="3">
    <location>
        <begin position="565"/>
        <end position="600"/>
    </location>
</feature>
<feature type="repeat" description="Pumilio" evidence="3">
    <location>
        <begin position="710"/>
        <end position="745"/>
    </location>
</feature>
<feature type="domain" description="PUM-HD" evidence="6">
    <location>
        <begin position="543"/>
        <end position="881"/>
    </location>
</feature>
<dbReference type="Pfam" id="PF00806">
    <property type="entry name" value="PUF"/>
    <property type="match status" value="8"/>
</dbReference>
<accession>A0A3N4ISW2</accession>
<feature type="region of interest" description="Disordered" evidence="5">
    <location>
        <begin position="36"/>
        <end position="72"/>
    </location>
</feature>
<dbReference type="PROSITE" id="PS50302">
    <property type="entry name" value="PUM"/>
    <property type="match status" value="8"/>
</dbReference>
<dbReference type="InterPro" id="IPR011989">
    <property type="entry name" value="ARM-like"/>
</dbReference>
<dbReference type="PROSITE" id="PS50303">
    <property type="entry name" value="PUM_HD"/>
    <property type="match status" value="1"/>
</dbReference>
<evidence type="ECO:0000256" key="4">
    <source>
        <dbReference type="SAM" id="Coils"/>
    </source>
</evidence>
<feature type="repeat" description="Pumilio" evidence="3">
    <location>
        <begin position="746"/>
        <end position="781"/>
    </location>
</feature>
<dbReference type="Gene3D" id="1.25.10.10">
    <property type="entry name" value="Leucine-rich Repeat Variant"/>
    <property type="match status" value="1"/>
</dbReference>
<dbReference type="InterPro" id="IPR033133">
    <property type="entry name" value="PUM-HD"/>
</dbReference>
<reference evidence="7 8" key="1">
    <citation type="journal article" date="2018" name="Nat. Ecol. Evol.">
        <title>Pezizomycetes genomes reveal the molecular basis of ectomycorrhizal truffle lifestyle.</title>
        <authorList>
            <person name="Murat C."/>
            <person name="Payen T."/>
            <person name="Noel B."/>
            <person name="Kuo A."/>
            <person name="Morin E."/>
            <person name="Chen J."/>
            <person name="Kohler A."/>
            <person name="Krizsan K."/>
            <person name="Balestrini R."/>
            <person name="Da Silva C."/>
            <person name="Montanini B."/>
            <person name="Hainaut M."/>
            <person name="Levati E."/>
            <person name="Barry K.W."/>
            <person name="Belfiori B."/>
            <person name="Cichocki N."/>
            <person name="Clum A."/>
            <person name="Dockter R.B."/>
            <person name="Fauchery L."/>
            <person name="Guy J."/>
            <person name="Iotti M."/>
            <person name="Le Tacon F."/>
            <person name="Lindquist E.A."/>
            <person name="Lipzen A."/>
            <person name="Malagnac F."/>
            <person name="Mello A."/>
            <person name="Molinier V."/>
            <person name="Miyauchi S."/>
            <person name="Poulain J."/>
            <person name="Riccioni C."/>
            <person name="Rubini A."/>
            <person name="Sitrit Y."/>
            <person name="Splivallo R."/>
            <person name="Traeger S."/>
            <person name="Wang M."/>
            <person name="Zifcakova L."/>
            <person name="Wipf D."/>
            <person name="Zambonelli A."/>
            <person name="Paolocci F."/>
            <person name="Nowrousian M."/>
            <person name="Ottonello S."/>
            <person name="Baldrian P."/>
            <person name="Spatafora J.W."/>
            <person name="Henrissat B."/>
            <person name="Nagy L.G."/>
            <person name="Aury J.M."/>
            <person name="Wincker P."/>
            <person name="Grigoriev I.V."/>
            <person name="Bonfante P."/>
            <person name="Martin F.M."/>
        </authorList>
    </citation>
    <scope>NUCLEOTIDE SEQUENCE [LARGE SCALE GENOMIC DNA]</scope>
    <source>
        <strain evidence="7 8">RN42</strain>
    </source>
</reference>
<dbReference type="OrthoDB" id="668540at2759"/>
<feature type="region of interest" description="Disordered" evidence="5">
    <location>
        <begin position="407"/>
        <end position="452"/>
    </location>
</feature>
<evidence type="ECO:0000256" key="5">
    <source>
        <dbReference type="SAM" id="MobiDB-lite"/>
    </source>
</evidence>
<sequence>MSFTLGLNDRALDEGSLRGPMSPELGGFAFQAKFPLTSSSPHTSPDLRGSLQRRFTTGTESSSNSSPSVGRYEGSAFQQLQSNTEISKAQLLEKHRQEQEQLAEKKRRILAEVQALEAQEARKEQEIQALTGPTSGGHLLGRSEPATPPELRESAYHASVLSNMATPPSMSRRDITQQLMTPPSDDILVVSHGVPKSLPGTRRNSDENEENLTIHATTARQRGSMRNSVNLGTISRPTASQISMAKDSVIGPGQVNTTDFLFGDEENHARKPAQQATSPDVKSYLQMNANDDRFPILVSRDTSGLLSASSAALDLAMSQSETQSIASWSAVGRQRQAHQSLSASGFAYSPSAGLASRAHSYLPESQVGTRRYERNSFGDYRLPRSDAEAAPFGMVSSGLQAGMPKLQSSYSTSDLPTVHNTGASYPRMTFSDRHRRESTTSDLTQMTGGLSFGPPIPTTLAPIAPMLATPAMSPLPSPGLFSYATVSPMFATAPFGHYPLYGTVKLNDFQHPLADYQHTLQPTPMRSVQKQRNTDAEMFGPSNRSDQTVADRSAANRFANVNLENLVGEIYSLCKDQHGCRFLQKKLEERNPAYVQIIFMETNSHVVELMTDPFGNYLCQKLLEHADDEQRTVLVNNAAPELVKIALNQHGTRALQKMIEYITTPTQILTIVNALKSKVVELIQDLNGNHVVQKCLNRLSSSDAQFIYDAVGDNCVAVGTHRHGCCVLQRCIDHASPAQKTALIGKITNNAIALVQDPFGNYVVQYILDLGDPVYSEPVIKRFLGKVCLLSKQKFSSNVIEKCIRVSEPPTKKRLIEEMLDTSELERLLRDSFANYVIQTALESAEPTLRNQLVESIKPLLPAIKLTPYGRRIQSKIQVLTGNSNFPSMPNTNRYSASFALRGNPMFSGAGSYRQDNTTNNFFP</sequence>
<dbReference type="GO" id="GO:0010608">
    <property type="term" value="P:post-transcriptional regulation of gene expression"/>
    <property type="evidence" value="ECO:0007669"/>
    <property type="project" value="TreeGrafter"/>
</dbReference>
<name>A0A3N4ISW2_ASCIM</name>
<feature type="repeat" description="Pumilio" evidence="3">
    <location>
        <begin position="818"/>
        <end position="855"/>
    </location>
</feature>
<evidence type="ECO:0000313" key="7">
    <source>
        <dbReference type="EMBL" id="RPA84704.1"/>
    </source>
</evidence>